<comment type="caution">
    <text evidence="1">The sequence shown here is derived from an EMBL/GenBank/DDBJ whole genome shotgun (WGS) entry which is preliminary data.</text>
</comment>
<proteinExistence type="predicted"/>
<dbReference type="EMBL" id="BPVZ01000448">
    <property type="protein sequence ID" value="GKV51154.1"/>
    <property type="molecule type" value="Genomic_DNA"/>
</dbReference>
<gene>
    <name evidence="1" type="ORF">SLEP1_g57828</name>
</gene>
<name>A0AAV5MNK0_9ROSI</name>
<organism evidence="1 2">
    <name type="scientific">Rubroshorea leprosula</name>
    <dbReference type="NCBI Taxonomy" id="152421"/>
    <lineage>
        <taxon>Eukaryota</taxon>
        <taxon>Viridiplantae</taxon>
        <taxon>Streptophyta</taxon>
        <taxon>Embryophyta</taxon>
        <taxon>Tracheophyta</taxon>
        <taxon>Spermatophyta</taxon>
        <taxon>Magnoliopsida</taxon>
        <taxon>eudicotyledons</taxon>
        <taxon>Gunneridae</taxon>
        <taxon>Pentapetalae</taxon>
        <taxon>rosids</taxon>
        <taxon>malvids</taxon>
        <taxon>Malvales</taxon>
        <taxon>Dipterocarpaceae</taxon>
        <taxon>Rubroshorea</taxon>
    </lineage>
</organism>
<accession>A0AAV5MNK0</accession>
<evidence type="ECO:0000313" key="1">
    <source>
        <dbReference type="EMBL" id="GKV51154.1"/>
    </source>
</evidence>
<protein>
    <submittedName>
        <fullName evidence="1">Uncharacterized protein</fullName>
    </submittedName>
</protein>
<dbReference type="AlphaFoldDB" id="A0AAV5MNK0"/>
<sequence length="107" mass="11779">MLSFFSCLRTRFRSLETFSPCWKFQICSALSSPVRELQLVSVISGHFFGRPVSSPADCRRLPHQPSPVSAAGNSGMLTALQAPNLSIYLLPCVSENLLEIGDKFDSN</sequence>
<evidence type="ECO:0000313" key="2">
    <source>
        <dbReference type="Proteomes" id="UP001054252"/>
    </source>
</evidence>
<reference evidence="1 2" key="1">
    <citation type="journal article" date="2021" name="Commun. Biol.">
        <title>The genome of Shorea leprosula (Dipterocarpaceae) highlights the ecological relevance of drought in aseasonal tropical rainforests.</title>
        <authorList>
            <person name="Ng K.K.S."/>
            <person name="Kobayashi M.J."/>
            <person name="Fawcett J.A."/>
            <person name="Hatakeyama M."/>
            <person name="Paape T."/>
            <person name="Ng C.H."/>
            <person name="Ang C.C."/>
            <person name="Tnah L.H."/>
            <person name="Lee C.T."/>
            <person name="Nishiyama T."/>
            <person name="Sese J."/>
            <person name="O'Brien M.J."/>
            <person name="Copetti D."/>
            <person name="Mohd Noor M.I."/>
            <person name="Ong R.C."/>
            <person name="Putra M."/>
            <person name="Sireger I.Z."/>
            <person name="Indrioko S."/>
            <person name="Kosugi Y."/>
            <person name="Izuno A."/>
            <person name="Isagi Y."/>
            <person name="Lee S.L."/>
            <person name="Shimizu K.K."/>
        </authorList>
    </citation>
    <scope>NUCLEOTIDE SEQUENCE [LARGE SCALE GENOMIC DNA]</scope>
    <source>
        <strain evidence="1">214</strain>
    </source>
</reference>
<keyword evidence="2" id="KW-1185">Reference proteome</keyword>
<dbReference type="Proteomes" id="UP001054252">
    <property type="component" value="Unassembled WGS sequence"/>
</dbReference>